<dbReference type="EMBL" id="MU005794">
    <property type="protein sequence ID" value="KAF2702629.1"/>
    <property type="molecule type" value="Genomic_DNA"/>
</dbReference>
<proteinExistence type="predicted"/>
<sequence>MYFSILPLLAFTYLTSALAIAIGPIEPSCATIDPSVTVCAEVFNSTDCSGPTTLVTGKGCHILYTEGAGSIQVHRGSALAGFKNDACRGEFEILAGPKWKKLPQGCESIRNKNMIKSWNGLEE</sequence>
<feature type="chain" id="PRO_5026293347" evidence="1">
    <location>
        <begin position="20"/>
        <end position="123"/>
    </location>
</feature>
<accession>A0A6G1JPT2</accession>
<gene>
    <name evidence="2" type="ORF">K504DRAFT_508747</name>
</gene>
<organism evidence="2 3">
    <name type="scientific">Pleomassaria siparia CBS 279.74</name>
    <dbReference type="NCBI Taxonomy" id="1314801"/>
    <lineage>
        <taxon>Eukaryota</taxon>
        <taxon>Fungi</taxon>
        <taxon>Dikarya</taxon>
        <taxon>Ascomycota</taxon>
        <taxon>Pezizomycotina</taxon>
        <taxon>Dothideomycetes</taxon>
        <taxon>Pleosporomycetidae</taxon>
        <taxon>Pleosporales</taxon>
        <taxon>Pleomassariaceae</taxon>
        <taxon>Pleomassaria</taxon>
    </lineage>
</organism>
<dbReference type="Proteomes" id="UP000799428">
    <property type="component" value="Unassembled WGS sequence"/>
</dbReference>
<keyword evidence="3" id="KW-1185">Reference proteome</keyword>
<protein>
    <submittedName>
        <fullName evidence="2">Uncharacterized protein</fullName>
    </submittedName>
</protein>
<feature type="signal peptide" evidence="1">
    <location>
        <begin position="1"/>
        <end position="19"/>
    </location>
</feature>
<name>A0A6G1JPT2_9PLEO</name>
<dbReference type="AlphaFoldDB" id="A0A6G1JPT2"/>
<keyword evidence="1" id="KW-0732">Signal</keyword>
<reference evidence="2" key="1">
    <citation type="journal article" date="2020" name="Stud. Mycol.">
        <title>101 Dothideomycetes genomes: a test case for predicting lifestyles and emergence of pathogens.</title>
        <authorList>
            <person name="Haridas S."/>
            <person name="Albert R."/>
            <person name="Binder M."/>
            <person name="Bloem J."/>
            <person name="Labutti K."/>
            <person name="Salamov A."/>
            <person name="Andreopoulos B."/>
            <person name="Baker S."/>
            <person name="Barry K."/>
            <person name="Bills G."/>
            <person name="Bluhm B."/>
            <person name="Cannon C."/>
            <person name="Castanera R."/>
            <person name="Culley D."/>
            <person name="Daum C."/>
            <person name="Ezra D."/>
            <person name="Gonzalez J."/>
            <person name="Henrissat B."/>
            <person name="Kuo A."/>
            <person name="Liang C."/>
            <person name="Lipzen A."/>
            <person name="Lutzoni F."/>
            <person name="Magnuson J."/>
            <person name="Mondo S."/>
            <person name="Nolan M."/>
            <person name="Ohm R."/>
            <person name="Pangilinan J."/>
            <person name="Park H.-J."/>
            <person name="Ramirez L."/>
            <person name="Alfaro M."/>
            <person name="Sun H."/>
            <person name="Tritt A."/>
            <person name="Yoshinaga Y."/>
            <person name="Zwiers L.-H."/>
            <person name="Turgeon B."/>
            <person name="Goodwin S."/>
            <person name="Spatafora J."/>
            <person name="Crous P."/>
            <person name="Grigoriev I."/>
        </authorList>
    </citation>
    <scope>NUCLEOTIDE SEQUENCE</scope>
    <source>
        <strain evidence="2">CBS 279.74</strain>
    </source>
</reference>
<evidence type="ECO:0000313" key="3">
    <source>
        <dbReference type="Proteomes" id="UP000799428"/>
    </source>
</evidence>
<dbReference type="OrthoDB" id="10267955at2759"/>
<evidence type="ECO:0000313" key="2">
    <source>
        <dbReference type="EMBL" id="KAF2702629.1"/>
    </source>
</evidence>
<evidence type="ECO:0000256" key="1">
    <source>
        <dbReference type="SAM" id="SignalP"/>
    </source>
</evidence>